<organism evidence="3">
    <name type="scientific">uncultured Acidobacteria bacterium A3</name>
    <dbReference type="NCBI Taxonomy" id="1036853"/>
    <lineage>
        <taxon>Bacteria</taxon>
        <taxon>Pseudomonadati</taxon>
        <taxon>Acidobacteriota</taxon>
        <taxon>environmental samples</taxon>
    </lineage>
</organism>
<name>F8TTI9_9BACT</name>
<feature type="signal peptide" evidence="2">
    <location>
        <begin position="1"/>
        <end position="23"/>
    </location>
</feature>
<feature type="region of interest" description="Disordered" evidence="1">
    <location>
        <begin position="329"/>
        <end position="365"/>
    </location>
</feature>
<dbReference type="AlphaFoldDB" id="F8TTI9"/>
<feature type="region of interest" description="Disordered" evidence="1">
    <location>
        <begin position="41"/>
        <end position="60"/>
    </location>
</feature>
<feature type="compositionally biased region" description="Basic and acidic residues" evidence="1">
    <location>
        <begin position="134"/>
        <end position="145"/>
    </location>
</feature>
<sequence length="365" mass="39459">MSNRWFAALAALGLVAAPAAGQAQTAAAKTAKPAAKTWTVPKTPWGDPDIQGVWTSDSVRGIPTQRPAELAGKAELTEEEFKAKVERDTKTRTTAENAEGAFRNDGAWLVKSFRQTSLITDPADGRFPPLTADAQKRAAPRDRGSFGEGPFEGPEAFTLYDRCITRGIVGSILPVVYGNGNRILQTPGQVVISYEMVHDTRVIPLDGRPHIGSKIRQYLGDSRGHWEGNTLVVETTNLTDQTSIGANGNGLRHSADMKIVERFTRTEADVLKYDVTVDDPKTYTRPFTISIPLISPAGFQLLPYECHEGNYMLAAVLGGERAEDRALEEDAKKGIIRPRKGVQQGLDAGARPIPATEGGEGAPAR</sequence>
<evidence type="ECO:0000256" key="1">
    <source>
        <dbReference type="SAM" id="MobiDB-lite"/>
    </source>
</evidence>
<keyword evidence="2" id="KW-0732">Signal</keyword>
<dbReference type="EMBL" id="JF342590">
    <property type="protein sequence ID" value="AEH26500.1"/>
    <property type="molecule type" value="Genomic_DNA"/>
</dbReference>
<reference evidence="3" key="1">
    <citation type="journal article" date="2011" name="FEMS Microbiol. Ecol.">
        <title>Polyketide synthase pathways identified from a metagenomic library are derived from soil Acidobacteria.</title>
        <authorList>
            <person name="Parsley L.C."/>
            <person name="Linneman J."/>
            <person name="Goode A.M."/>
            <person name="Becklund K."/>
            <person name="George I."/>
            <person name="Goodman R.M."/>
            <person name="Lopanik N.B."/>
            <person name="Liles M.R."/>
        </authorList>
    </citation>
    <scope>NUCLEOTIDE SEQUENCE</scope>
</reference>
<protein>
    <submittedName>
        <fullName evidence="3">Uncharacterized protein</fullName>
    </submittedName>
</protein>
<accession>F8TTI9</accession>
<evidence type="ECO:0000256" key="2">
    <source>
        <dbReference type="SAM" id="SignalP"/>
    </source>
</evidence>
<evidence type="ECO:0000313" key="3">
    <source>
        <dbReference type="EMBL" id="AEH26500.1"/>
    </source>
</evidence>
<feature type="chain" id="PRO_5003378722" evidence="2">
    <location>
        <begin position="24"/>
        <end position="365"/>
    </location>
</feature>
<feature type="region of interest" description="Disordered" evidence="1">
    <location>
        <begin position="121"/>
        <end position="150"/>
    </location>
</feature>
<proteinExistence type="predicted"/>